<proteinExistence type="inferred from homology"/>
<evidence type="ECO:0000256" key="9">
    <source>
        <dbReference type="ARBA" id="ARBA00022842"/>
    </source>
</evidence>
<dbReference type="OrthoDB" id="9800307at2"/>
<evidence type="ECO:0000313" key="12">
    <source>
        <dbReference type="EMBL" id="SSA38507.1"/>
    </source>
</evidence>
<evidence type="ECO:0000313" key="14">
    <source>
        <dbReference type="Proteomes" id="UP000251571"/>
    </source>
</evidence>
<evidence type="ECO:0000256" key="5">
    <source>
        <dbReference type="ARBA" id="ARBA00022694"/>
    </source>
</evidence>
<sequence length="163" mass="17229">MADTLATLSLPGPAATDRLARRLAGILRPGDVLLLDGPVGAGKTAFARATIQAILAAEGLPPEDVPSPTFTLVQTYNAHRFEIWHADLYRLTSPDEVMELGLSEAFDTALCLIEWPDRLGPDRPGGAVTLRLSHDGPDARRLELSGSGELADRLAAALAKAPA</sequence>
<keyword evidence="5" id="KW-0819">tRNA processing</keyword>
<evidence type="ECO:0000256" key="7">
    <source>
        <dbReference type="ARBA" id="ARBA00022741"/>
    </source>
</evidence>
<evidence type="ECO:0000256" key="10">
    <source>
        <dbReference type="ARBA" id="ARBA00032441"/>
    </source>
</evidence>
<dbReference type="PANTHER" id="PTHR33540">
    <property type="entry name" value="TRNA THREONYLCARBAMOYLADENOSINE BIOSYNTHESIS PROTEIN TSAE"/>
    <property type="match status" value="1"/>
</dbReference>
<evidence type="ECO:0000256" key="3">
    <source>
        <dbReference type="ARBA" id="ARBA00019010"/>
    </source>
</evidence>
<evidence type="ECO:0000313" key="13">
    <source>
        <dbReference type="Proteomes" id="UP000245839"/>
    </source>
</evidence>
<protein>
    <recommendedName>
        <fullName evidence="3">tRNA threonylcarbamoyladenosine biosynthesis protein TsaE</fullName>
    </recommendedName>
    <alternativeName>
        <fullName evidence="10">t(6)A37 threonylcarbamoyladenosine biosynthesis protein TsaE</fullName>
    </alternativeName>
</protein>
<dbReference type="RefSeq" id="WP_109562803.1">
    <property type="nucleotide sequence ID" value="NZ_QGDJ01000001.1"/>
</dbReference>
<gene>
    <name evidence="11" type="ORF">BCF38_101639</name>
    <name evidence="12" type="ORF">SAMN05421539_101639</name>
</gene>
<comment type="similarity">
    <text evidence="2">Belongs to the TsaE family.</text>
</comment>
<keyword evidence="8" id="KW-0067">ATP-binding</keyword>
<dbReference type="Gene3D" id="3.40.50.300">
    <property type="entry name" value="P-loop containing nucleotide triphosphate hydrolases"/>
    <property type="match status" value="1"/>
</dbReference>
<dbReference type="GO" id="GO:0002949">
    <property type="term" value="P:tRNA threonylcarbamoyladenosine modification"/>
    <property type="evidence" value="ECO:0007669"/>
    <property type="project" value="InterPro"/>
</dbReference>
<accession>A0A2Y9A8I9</accession>
<keyword evidence="4" id="KW-0963">Cytoplasm</keyword>
<keyword evidence="9" id="KW-0460">Magnesium</keyword>
<dbReference type="EMBL" id="UETC01000001">
    <property type="protein sequence ID" value="SSA38507.1"/>
    <property type="molecule type" value="Genomic_DNA"/>
</dbReference>
<evidence type="ECO:0000313" key="11">
    <source>
        <dbReference type="EMBL" id="PWJ22229.1"/>
    </source>
</evidence>
<keyword evidence="7" id="KW-0547">Nucleotide-binding</keyword>
<dbReference type="GO" id="GO:0046872">
    <property type="term" value="F:metal ion binding"/>
    <property type="evidence" value="ECO:0007669"/>
    <property type="project" value="UniProtKB-KW"/>
</dbReference>
<keyword evidence="13" id="KW-1185">Reference proteome</keyword>
<dbReference type="PANTHER" id="PTHR33540:SF2">
    <property type="entry name" value="TRNA THREONYLCARBAMOYLADENOSINE BIOSYNTHESIS PROTEIN TSAE"/>
    <property type="match status" value="1"/>
</dbReference>
<keyword evidence="6" id="KW-0479">Metal-binding</keyword>
<organism evidence="12 14">
    <name type="scientific">Jannaschia seohaensis</name>
    <dbReference type="NCBI Taxonomy" id="475081"/>
    <lineage>
        <taxon>Bacteria</taxon>
        <taxon>Pseudomonadati</taxon>
        <taxon>Pseudomonadota</taxon>
        <taxon>Alphaproteobacteria</taxon>
        <taxon>Rhodobacterales</taxon>
        <taxon>Roseobacteraceae</taxon>
        <taxon>Jannaschia</taxon>
    </lineage>
</organism>
<evidence type="ECO:0000256" key="4">
    <source>
        <dbReference type="ARBA" id="ARBA00022490"/>
    </source>
</evidence>
<dbReference type="AlphaFoldDB" id="A0A2Y9A8I9"/>
<dbReference type="Proteomes" id="UP000245839">
    <property type="component" value="Unassembled WGS sequence"/>
</dbReference>
<dbReference type="SUPFAM" id="SSF52540">
    <property type="entry name" value="P-loop containing nucleoside triphosphate hydrolases"/>
    <property type="match status" value="1"/>
</dbReference>
<evidence type="ECO:0000256" key="8">
    <source>
        <dbReference type="ARBA" id="ARBA00022840"/>
    </source>
</evidence>
<reference evidence="11 13" key="2">
    <citation type="submission" date="2018-03" db="EMBL/GenBank/DDBJ databases">
        <title>Genomic Encyclopedia of Archaeal and Bacterial Type Strains, Phase II (KMG-II): from individual species to whole genera.</title>
        <authorList>
            <person name="Goeker M."/>
        </authorList>
    </citation>
    <scope>NUCLEOTIDE SEQUENCE [LARGE SCALE GENOMIC DNA]</scope>
    <source>
        <strain evidence="11 13">DSM 25227</strain>
    </source>
</reference>
<name>A0A2Y9A8I9_9RHOB</name>
<evidence type="ECO:0000256" key="6">
    <source>
        <dbReference type="ARBA" id="ARBA00022723"/>
    </source>
</evidence>
<dbReference type="Pfam" id="PF02367">
    <property type="entry name" value="TsaE"/>
    <property type="match status" value="1"/>
</dbReference>
<dbReference type="GO" id="GO:0005737">
    <property type="term" value="C:cytoplasm"/>
    <property type="evidence" value="ECO:0007669"/>
    <property type="project" value="UniProtKB-SubCell"/>
</dbReference>
<evidence type="ECO:0000256" key="2">
    <source>
        <dbReference type="ARBA" id="ARBA00007599"/>
    </source>
</evidence>
<dbReference type="InterPro" id="IPR027417">
    <property type="entry name" value="P-loop_NTPase"/>
</dbReference>
<reference evidence="12 14" key="1">
    <citation type="submission" date="2016-10" db="EMBL/GenBank/DDBJ databases">
        <authorList>
            <person name="Cai Z."/>
        </authorList>
    </citation>
    <scope>NUCLEOTIDE SEQUENCE [LARGE SCALE GENOMIC DNA]</scope>
    <source>
        <strain evidence="12 14">DSM 25227</strain>
    </source>
</reference>
<dbReference type="GO" id="GO:0005524">
    <property type="term" value="F:ATP binding"/>
    <property type="evidence" value="ECO:0007669"/>
    <property type="project" value="UniProtKB-KW"/>
</dbReference>
<dbReference type="NCBIfam" id="TIGR00150">
    <property type="entry name" value="T6A_YjeE"/>
    <property type="match status" value="1"/>
</dbReference>
<dbReference type="EMBL" id="QGDJ01000001">
    <property type="protein sequence ID" value="PWJ22229.1"/>
    <property type="molecule type" value="Genomic_DNA"/>
</dbReference>
<evidence type="ECO:0000256" key="1">
    <source>
        <dbReference type="ARBA" id="ARBA00004496"/>
    </source>
</evidence>
<dbReference type="InterPro" id="IPR003442">
    <property type="entry name" value="T6A_TsaE"/>
</dbReference>
<comment type="subcellular location">
    <subcellularLocation>
        <location evidence="1">Cytoplasm</location>
    </subcellularLocation>
</comment>
<dbReference type="Proteomes" id="UP000251571">
    <property type="component" value="Unassembled WGS sequence"/>
</dbReference>